<accession>A0A8S0XFD4</accession>
<dbReference type="PROSITE" id="PS00078">
    <property type="entry name" value="COX2"/>
    <property type="match status" value="1"/>
</dbReference>
<reference evidence="6 7" key="1">
    <citation type="submission" date="2020-02" db="EMBL/GenBank/DDBJ databases">
        <authorList>
            <person name="Hogendoorn C."/>
        </authorList>
    </citation>
    <scope>NUCLEOTIDE SEQUENCE [LARGE SCALE GENOMIC DNA]</scope>
    <source>
        <strain evidence="6">METHB21</strain>
    </source>
</reference>
<protein>
    <recommendedName>
        <fullName evidence="5">Cytochrome oxidase subunit II copper A binding domain-containing protein</fullName>
    </recommendedName>
</protein>
<sequence length="207" mass="23276">MQTESVKQKCEHFLRDLNTQLHEFYIQFRAIHIDPLERKWIAVSLLVVGLLVSIIVIDAFFHGINPPGKVETVDSDSLHLNKEFAEDNLGVQVDGKGAIIIRMVAGRYSFFPKHIDVPSETPLTFRWVSMDVLHGVHIPMTNMSTMIVPGYVAEITTTFPKPGEYPMLCNEYCGLGHNHMWSNISVIAKEDWTAPVKSLAKGGSNNE</sequence>
<organism evidence="6 7">
    <name type="scientific">Candidatus Methylobacter favarea</name>
    <dbReference type="NCBI Taxonomy" id="2707345"/>
    <lineage>
        <taxon>Bacteria</taxon>
        <taxon>Pseudomonadati</taxon>
        <taxon>Pseudomonadota</taxon>
        <taxon>Gammaproteobacteria</taxon>
        <taxon>Methylococcales</taxon>
        <taxon>Methylococcaceae</taxon>
        <taxon>Methylobacter</taxon>
    </lineage>
</organism>
<dbReference type="Gene3D" id="2.60.40.420">
    <property type="entry name" value="Cupredoxins - blue copper proteins"/>
    <property type="match status" value="1"/>
</dbReference>
<evidence type="ECO:0000256" key="3">
    <source>
        <dbReference type="ARBA" id="ARBA00023008"/>
    </source>
</evidence>
<comment type="caution">
    <text evidence="6">The sequence shown here is derived from an EMBL/GenBank/DDBJ whole genome shotgun (WGS) entry which is preliminary data.</text>
</comment>
<dbReference type="AlphaFoldDB" id="A0A8S0XFD4"/>
<dbReference type="InterPro" id="IPR001505">
    <property type="entry name" value="Copper_CuA"/>
</dbReference>
<dbReference type="PROSITE" id="PS50857">
    <property type="entry name" value="COX2_CUA"/>
    <property type="match status" value="1"/>
</dbReference>
<dbReference type="GO" id="GO:0004129">
    <property type="term" value="F:cytochrome-c oxidase activity"/>
    <property type="evidence" value="ECO:0007669"/>
    <property type="project" value="InterPro"/>
</dbReference>
<feature type="transmembrane region" description="Helical" evidence="4">
    <location>
        <begin position="40"/>
        <end position="61"/>
    </location>
</feature>
<dbReference type="EMBL" id="CADCXN010000048">
    <property type="protein sequence ID" value="CAA9890364.1"/>
    <property type="molecule type" value="Genomic_DNA"/>
</dbReference>
<evidence type="ECO:0000256" key="2">
    <source>
        <dbReference type="ARBA" id="ARBA00022723"/>
    </source>
</evidence>
<evidence type="ECO:0000259" key="5">
    <source>
        <dbReference type="PROSITE" id="PS50857"/>
    </source>
</evidence>
<keyword evidence="4" id="KW-0812">Transmembrane</keyword>
<dbReference type="SUPFAM" id="SSF49503">
    <property type="entry name" value="Cupredoxins"/>
    <property type="match status" value="1"/>
</dbReference>
<dbReference type="GO" id="GO:0005507">
    <property type="term" value="F:copper ion binding"/>
    <property type="evidence" value="ECO:0007669"/>
    <property type="project" value="InterPro"/>
</dbReference>
<evidence type="ECO:0000256" key="1">
    <source>
        <dbReference type="ARBA" id="ARBA00004196"/>
    </source>
</evidence>
<dbReference type="InterPro" id="IPR002429">
    <property type="entry name" value="CcO_II-like_C"/>
</dbReference>
<keyword evidence="4" id="KW-0472">Membrane</keyword>
<keyword evidence="7" id="KW-1185">Reference proteome</keyword>
<dbReference type="PANTHER" id="PTHR42838:SF2">
    <property type="entry name" value="NITROUS-OXIDE REDUCTASE"/>
    <property type="match status" value="1"/>
</dbReference>
<dbReference type="Proteomes" id="UP000494216">
    <property type="component" value="Unassembled WGS sequence"/>
</dbReference>
<gene>
    <name evidence="6" type="ORF">METHB2_200050</name>
</gene>
<evidence type="ECO:0000313" key="6">
    <source>
        <dbReference type="EMBL" id="CAA9890364.1"/>
    </source>
</evidence>
<dbReference type="Pfam" id="PF00116">
    <property type="entry name" value="COX2"/>
    <property type="match status" value="1"/>
</dbReference>
<name>A0A8S0XFD4_9GAMM</name>
<dbReference type="GO" id="GO:0016020">
    <property type="term" value="C:membrane"/>
    <property type="evidence" value="ECO:0007669"/>
    <property type="project" value="InterPro"/>
</dbReference>
<dbReference type="RefSeq" id="WP_174625306.1">
    <property type="nucleotide sequence ID" value="NZ_CADCXN010000048.1"/>
</dbReference>
<dbReference type="InterPro" id="IPR008972">
    <property type="entry name" value="Cupredoxin"/>
</dbReference>
<keyword evidence="4" id="KW-1133">Transmembrane helix</keyword>
<comment type="subcellular location">
    <subcellularLocation>
        <location evidence="1">Cell envelope</location>
    </subcellularLocation>
</comment>
<evidence type="ECO:0000313" key="7">
    <source>
        <dbReference type="Proteomes" id="UP000494216"/>
    </source>
</evidence>
<keyword evidence="2" id="KW-0479">Metal-binding</keyword>
<feature type="domain" description="Cytochrome oxidase subunit II copper A binding" evidence="5">
    <location>
        <begin position="96"/>
        <end position="198"/>
    </location>
</feature>
<dbReference type="GO" id="GO:0030313">
    <property type="term" value="C:cell envelope"/>
    <property type="evidence" value="ECO:0007669"/>
    <property type="project" value="UniProtKB-SubCell"/>
</dbReference>
<proteinExistence type="predicted"/>
<evidence type="ECO:0000256" key="4">
    <source>
        <dbReference type="SAM" id="Phobius"/>
    </source>
</evidence>
<dbReference type="PANTHER" id="PTHR42838">
    <property type="entry name" value="CYTOCHROME C OXIDASE SUBUNIT II"/>
    <property type="match status" value="1"/>
</dbReference>
<dbReference type="InterPro" id="IPR051403">
    <property type="entry name" value="NosZ/Cyto_c_oxidase_sub2"/>
</dbReference>
<keyword evidence="3" id="KW-0186">Copper</keyword>